<accession>A0A291QS19</accession>
<sequence length="94" mass="10690">MWKIDKYFIKISGFKAKRSFLDFDVNFSTKAVGNPLGKSKNGGKITLPRQVKNNLLFSPGFAWYLGLNNCPTKLTLLPGLTRLTLFHLERNTQL</sequence>
<evidence type="ECO:0000313" key="1">
    <source>
        <dbReference type="EMBL" id="ATL46634.1"/>
    </source>
</evidence>
<dbReference type="EMBL" id="CP023777">
    <property type="protein sequence ID" value="ATL46634.1"/>
    <property type="molecule type" value="Genomic_DNA"/>
</dbReference>
<dbReference type="Proteomes" id="UP000220133">
    <property type="component" value="Chromosome"/>
</dbReference>
<dbReference type="KEGG" id="cbae:COR50_05240"/>
<reference evidence="1 2" key="1">
    <citation type="submission" date="2017-10" db="EMBL/GenBank/DDBJ databases">
        <title>Paenichitinophaga pekingensis gen. nov., sp. nov., isolated from activated sludge.</title>
        <authorList>
            <person name="Jin D."/>
            <person name="Kong X."/>
            <person name="Deng Y."/>
            <person name="Bai Z."/>
        </authorList>
    </citation>
    <scope>NUCLEOTIDE SEQUENCE [LARGE SCALE GENOMIC DNA]</scope>
    <source>
        <strain evidence="1 2">13</strain>
    </source>
</reference>
<gene>
    <name evidence="1" type="ORF">COR50_05240</name>
</gene>
<protein>
    <submittedName>
        <fullName evidence="1">Uncharacterized protein</fullName>
    </submittedName>
</protein>
<organism evidence="1 2">
    <name type="scientific">Chitinophaga caeni</name>
    <dbReference type="NCBI Taxonomy" id="2029983"/>
    <lineage>
        <taxon>Bacteria</taxon>
        <taxon>Pseudomonadati</taxon>
        <taxon>Bacteroidota</taxon>
        <taxon>Chitinophagia</taxon>
        <taxon>Chitinophagales</taxon>
        <taxon>Chitinophagaceae</taxon>
        <taxon>Chitinophaga</taxon>
    </lineage>
</organism>
<name>A0A291QS19_9BACT</name>
<proteinExistence type="predicted"/>
<keyword evidence="2" id="KW-1185">Reference proteome</keyword>
<dbReference type="AlphaFoldDB" id="A0A291QS19"/>
<evidence type="ECO:0000313" key="2">
    <source>
        <dbReference type="Proteomes" id="UP000220133"/>
    </source>
</evidence>